<protein>
    <submittedName>
        <fullName evidence="2">Uncharacterized protein</fullName>
    </submittedName>
</protein>
<keyword evidence="1" id="KW-0812">Transmembrane</keyword>
<dbReference type="AlphaFoldDB" id="A0A9D4M314"/>
<proteinExistence type="predicted"/>
<reference evidence="2" key="1">
    <citation type="journal article" date="2019" name="bioRxiv">
        <title>The Genome of the Zebra Mussel, Dreissena polymorpha: A Resource for Invasive Species Research.</title>
        <authorList>
            <person name="McCartney M.A."/>
            <person name="Auch B."/>
            <person name="Kono T."/>
            <person name="Mallez S."/>
            <person name="Zhang Y."/>
            <person name="Obille A."/>
            <person name="Becker A."/>
            <person name="Abrahante J.E."/>
            <person name="Garbe J."/>
            <person name="Badalamenti J.P."/>
            <person name="Herman A."/>
            <person name="Mangelson H."/>
            <person name="Liachko I."/>
            <person name="Sullivan S."/>
            <person name="Sone E.D."/>
            <person name="Koren S."/>
            <person name="Silverstein K.A.T."/>
            <person name="Beckman K.B."/>
            <person name="Gohl D.M."/>
        </authorList>
    </citation>
    <scope>NUCLEOTIDE SEQUENCE</scope>
    <source>
        <strain evidence="2">Duluth1</strain>
        <tissue evidence="2">Whole animal</tissue>
    </source>
</reference>
<sequence>MADQVALSRTNLLAMIVAPVVVVLVLVVVIIIFVIRHRRLQRSFRAYASSHYEARSGTTTFTGADELGE</sequence>
<keyword evidence="3" id="KW-1185">Reference proteome</keyword>
<organism evidence="2 3">
    <name type="scientific">Dreissena polymorpha</name>
    <name type="common">Zebra mussel</name>
    <name type="synonym">Mytilus polymorpha</name>
    <dbReference type="NCBI Taxonomy" id="45954"/>
    <lineage>
        <taxon>Eukaryota</taxon>
        <taxon>Metazoa</taxon>
        <taxon>Spiralia</taxon>
        <taxon>Lophotrochozoa</taxon>
        <taxon>Mollusca</taxon>
        <taxon>Bivalvia</taxon>
        <taxon>Autobranchia</taxon>
        <taxon>Heteroconchia</taxon>
        <taxon>Euheterodonta</taxon>
        <taxon>Imparidentia</taxon>
        <taxon>Neoheterodontei</taxon>
        <taxon>Myida</taxon>
        <taxon>Dreissenoidea</taxon>
        <taxon>Dreissenidae</taxon>
        <taxon>Dreissena</taxon>
    </lineage>
</organism>
<evidence type="ECO:0000313" key="3">
    <source>
        <dbReference type="Proteomes" id="UP000828390"/>
    </source>
</evidence>
<evidence type="ECO:0000313" key="2">
    <source>
        <dbReference type="EMBL" id="KAH3868419.1"/>
    </source>
</evidence>
<keyword evidence="1" id="KW-0472">Membrane</keyword>
<accession>A0A9D4M314</accession>
<dbReference type="Proteomes" id="UP000828390">
    <property type="component" value="Unassembled WGS sequence"/>
</dbReference>
<gene>
    <name evidence="2" type="ORF">DPMN_031566</name>
</gene>
<dbReference type="EMBL" id="JAIWYP010000002">
    <property type="protein sequence ID" value="KAH3868419.1"/>
    <property type="molecule type" value="Genomic_DNA"/>
</dbReference>
<keyword evidence="1" id="KW-1133">Transmembrane helix</keyword>
<name>A0A9D4M314_DREPO</name>
<feature type="transmembrane region" description="Helical" evidence="1">
    <location>
        <begin position="12"/>
        <end position="35"/>
    </location>
</feature>
<evidence type="ECO:0000256" key="1">
    <source>
        <dbReference type="SAM" id="Phobius"/>
    </source>
</evidence>
<comment type="caution">
    <text evidence="2">The sequence shown here is derived from an EMBL/GenBank/DDBJ whole genome shotgun (WGS) entry which is preliminary data.</text>
</comment>
<reference evidence="2" key="2">
    <citation type="submission" date="2020-11" db="EMBL/GenBank/DDBJ databases">
        <authorList>
            <person name="McCartney M.A."/>
            <person name="Auch B."/>
            <person name="Kono T."/>
            <person name="Mallez S."/>
            <person name="Becker A."/>
            <person name="Gohl D.M."/>
            <person name="Silverstein K.A.T."/>
            <person name="Koren S."/>
            <person name="Bechman K.B."/>
            <person name="Herman A."/>
            <person name="Abrahante J.E."/>
            <person name="Garbe J."/>
        </authorList>
    </citation>
    <scope>NUCLEOTIDE SEQUENCE</scope>
    <source>
        <strain evidence="2">Duluth1</strain>
        <tissue evidence="2">Whole animal</tissue>
    </source>
</reference>